<dbReference type="Pfam" id="PF13927">
    <property type="entry name" value="Ig_3"/>
    <property type="match status" value="4"/>
</dbReference>
<dbReference type="OrthoDB" id="10048737at2759"/>
<comment type="subcellular location">
    <subcellularLocation>
        <location evidence="1">Membrane</location>
        <topology evidence="1">Single-pass type I membrane protein</topology>
    </subcellularLocation>
</comment>
<dbReference type="Proteomes" id="UP000001554">
    <property type="component" value="Chromosome 9"/>
</dbReference>
<feature type="domain" description="Ig-like" evidence="7">
    <location>
        <begin position="686"/>
        <end position="768"/>
    </location>
</feature>
<dbReference type="InterPro" id="IPR036179">
    <property type="entry name" value="Ig-like_dom_sf"/>
</dbReference>
<dbReference type="CDD" id="cd00096">
    <property type="entry name" value="Ig"/>
    <property type="match status" value="3"/>
</dbReference>
<reference evidence="9" key="2">
    <citation type="submission" date="2025-08" db="UniProtKB">
        <authorList>
            <consortium name="RefSeq"/>
        </authorList>
    </citation>
    <scope>IDENTIFICATION</scope>
    <source>
        <strain evidence="9">S238N-H82</strain>
        <tissue evidence="9">Testes</tissue>
    </source>
</reference>
<feature type="domain" description="Ig-like" evidence="7">
    <location>
        <begin position="127"/>
        <end position="198"/>
    </location>
</feature>
<evidence type="ECO:0000313" key="8">
    <source>
        <dbReference type="Proteomes" id="UP000001554"/>
    </source>
</evidence>
<keyword evidence="4" id="KW-0325">Glycoprotein</keyword>
<dbReference type="SMART" id="SM00409">
    <property type="entry name" value="IG"/>
    <property type="match status" value="16"/>
</dbReference>
<feature type="domain" description="Ig-like" evidence="7">
    <location>
        <begin position="858"/>
        <end position="959"/>
    </location>
</feature>
<dbReference type="KEGG" id="bfo:118422367"/>
<dbReference type="SMART" id="SM00408">
    <property type="entry name" value="IGc2"/>
    <property type="match status" value="14"/>
</dbReference>
<dbReference type="RefSeq" id="XP_035685780.1">
    <property type="nucleotide sequence ID" value="XM_035829887.1"/>
</dbReference>
<evidence type="ECO:0000256" key="5">
    <source>
        <dbReference type="ARBA" id="ARBA00023319"/>
    </source>
</evidence>
<evidence type="ECO:0000256" key="2">
    <source>
        <dbReference type="ARBA" id="ARBA00023136"/>
    </source>
</evidence>
<dbReference type="GO" id="GO:0098609">
    <property type="term" value="P:cell-cell adhesion"/>
    <property type="evidence" value="ECO:0000318"/>
    <property type="project" value="GO_Central"/>
</dbReference>
<gene>
    <name evidence="9" type="primary">LOC118422367</name>
</gene>
<dbReference type="OMA" id="SKISWIW"/>
<protein>
    <submittedName>
        <fullName evidence="9">Hemicentin-2-like</fullName>
    </submittedName>
</protein>
<feature type="domain" description="Ig-like" evidence="7">
    <location>
        <begin position="1380"/>
        <end position="1482"/>
    </location>
</feature>
<keyword evidence="8" id="KW-1185">Reference proteome</keyword>
<evidence type="ECO:0000313" key="9">
    <source>
        <dbReference type="RefSeq" id="XP_035685780.1"/>
    </source>
</evidence>
<dbReference type="GeneID" id="118422367"/>
<dbReference type="Pfam" id="PF07679">
    <property type="entry name" value="I-set"/>
    <property type="match status" value="4"/>
</dbReference>
<feature type="domain" description="Ig-like" evidence="7">
    <location>
        <begin position="300"/>
        <end position="402"/>
    </location>
</feature>
<feature type="transmembrane region" description="Helical" evidence="6">
    <location>
        <begin position="408"/>
        <end position="432"/>
    </location>
</feature>
<dbReference type="InterPro" id="IPR013098">
    <property type="entry name" value="Ig_I-set"/>
</dbReference>
<name>A0A9J7LR93_BRAFL</name>
<feature type="transmembrane region" description="Helical" evidence="6">
    <location>
        <begin position="961"/>
        <end position="988"/>
    </location>
</feature>
<reference evidence="8" key="1">
    <citation type="journal article" date="2020" name="Nat. Ecol. Evol.">
        <title>Deeply conserved synteny resolves early events in vertebrate evolution.</title>
        <authorList>
            <person name="Simakov O."/>
            <person name="Marletaz F."/>
            <person name="Yue J.X."/>
            <person name="O'Connell B."/>
            <person name="Jenkins J."/>
            <person name="Brandt A."/>
            <person name="Calef R."/>
            <person name="Tung C.H."/>
            <person name="Huang T.K."/>
            <person name="Schmutz J."/>
            <person name="Satoh N."/>
            <person name="Yu J.K."/>
            <person name="Putnam N.H."/>
            <person name="Green R.E."/>
            <person name="Rokhsar D.S."/>
        </authorList>
    </citation>
    <scope>NUCLEOTIDE SEQUENCE [LARGE SCALE GENOMIC DNA]</scope>
    <source>
        <strain evidence="8">S238N-H82</strain>
    </source>
</reference>
<dbReference type="GO" id="GO:0005911">
    <property type="term" value="C:cell-cell junction"/>
    <property type="evidence" value="ECO:0000318"/>
    <property type="project" value="GO_Central"/>
</dbReference>
<evidence type="ECO:0000256" key="4">
    <source>
        <dbReference type="ARBA" id="ARBA00023180"/>
    </source>
</evidence>
<feature type="domain" description="Ig-like" evidence="7">
    <location>
        <begin position="215"/>
        <end position="295"/>
    </location>
</feature>
<keyword evidence="6" id="KW-0812">Transmembrane</keyword>
<dbReference type="InterPro" id="IPR003599">
    <property type="entry name" value="Ig_sub"/>
</dbReference>
<dbReference type="Gene3D" id="2.60.40.10">
    <property type="entry name" value="Immunoglobulins"/>
    <property type="match status" value="16"/>
</dbReference>
<dbReference type="InterPro" id="IPR013162">
    <property type="entry name" value="CD80_C2-set"/>
</dbReference>
<dbReference type="InterPro" id="IPR007110">
    <property type="entry name" value="Ig-like_dom"/>
</dbReference>
<organism evidence="8 9">
    <name type="scientific">Branchiostoma floridae</name>
    <name type="common">Florida lancelet</name>
    <name type="synonym">Amphioxus</name>
    <dbReference type="NCBI Taxonomy" id="7739"/>
    <lineage>
        <taxon>Eukaryota</taxon>
        <taxon>Metazoa</taxon>
        <taxon>Chordata</taxon>
        <taxon>Cephalochordata</taxon>
        <taxon>Leptocardii</taxon>
        <taxon>Amphioxiformes</taxon>
        <taxon>Branchiostomatidae</taxon>
        <taxon>Branchiostoma</taxon>
    </lineage>
</organism>
<evidence type="ECO:0000256" key="1">
    <source>
        <dbReference type="ARBA" id="ARBA00004479"/>
    </source>
</evidence>
<dbReference type="InterPro" id="IPR051275">
    <property type="entry name" value="Cell_adhesion_signaling"/>
</dbReference>
<evidence type="ECO:0000256" key="3">
    <source>
        <dbReference type="ARBA" id="ARBA00023157"/>
    </source>
</evidence>
<feature type="domain" description="Ig-like" evidence="7">
    <location>
        <begin position="1294"/>
        <end position="1375"/>
    </location>
</feature>
<keyword evidence="6" id="KW-1133">Transmembrane helix</keyword>
<feature type="transmembrane region" description="Helical" evidence="6">
    <location>
        <begin position="1488"/>
        <end position="1512"/>
    </location>
</feature>
<sequence>MEDEGIYRCAIIDLTPKEAKLTVIVPHAPQLRGLDVPSKVGQQLVLRCVSSGGNPLPELTWYNGTRAFTGQQVRRQESRGQVEAELNIPQLTKWDNGMNLTCRASQPFPEITSVQESWSVLNVHYAPAVSVPVPSVTAVEGEPATLTCLVDSSPAASISWGKLGHQMPLIQDVRRQTLRITNTSRHDAGIYQCSAENGILPIGVGTVTLDVLYRPLIDPSMEKKVTVQQGNDGFSLKCLADGNPEPRVRWRRKDTNLYWENPLRFHRVSYDVEGTYQCVATSDGFPLEARDTFIDVVGKPILQRKTGSSPISAAVGEAVRMSCTVAADPLPSKISWIWRDDDGAEKELSAGVSSNIVINEEGQGMTSALTIPDVTVKNSGNYICTASNVFGSVRRNIRLDITGSLPKMIIIASVSAGAILLVTTAVVLVIYAKKRGWICKSHIDEPFRVPVSRPMPPVPKYVYQTGTIDSGVEDLQELQEMYGTLKPRPPPRGDTDWTSARLPNAGPLVHSTSLPPYPTEEWSRRYDPAHWNVAPITVQVVGDAQRGEFHLQIQDARLEDAGPYMCNIFGLSPKEVKLTVVVPVPQPPTLSGAEVPGTAGQQLELSCTSSGGNPPPQLTWYNGTEAVTERYVRRQQRGDQIEANLILRRPTRWDNGMNLTCRASQPFPEITSAKESWAVIQVNYPPSISVPTTSVRVKEGDPAVLSCLVDSNPSASITWTIQGRPVPDGDNGKGTFRLPSTSRQDAGIYQCTADNGVLPMAVGTVSLDVLYPPRVDPSMENKITVQQGDDDFSLDCLAEGNPTPRVKWWRKDTNLYWENPLRFHRVSYDVEGTYQCVAISNGFAQSTKDVHIDVIGKPYLDGHGNSAMLSAAAGETVRLDCAVSADPLPSNVAWIWRNKYGMETELDSTTSHIVTTRRNQKMTSTLSIPDVGVKDGGDYVCKTTNMFGSVMRNIHVEIEEFIPNVIVITSIAAGAILLVTLAALLVFIAKRKGWICTSHIDDPLELPASRPMPPVPKYVYQTGTIDSGVEDLQELQEMYGTLKPRPPPRGDKKWESVGLSYSANGASYEAVPMPTAVLLGATATLRCSFRDLSPEDMVTWSGPPVPTPPLLRGLEVPSKVGQQLVLRCVSSGGNPLPEMTWYNGTRAFTGQQVRRQESQGQVEAELIIPQLTKWDNGMNLTCRASQPFPEITPVQESWSVLRVHYAPAVSVPVPSMTAVEGEPATLSCLVDGSPAASISWVKLGHQMPLLQDVRKQTLRITNTTRHDAGIYQCSAENGILPIGVGTVTLEVLYPPLIDQSMEKKVTVQQGNDGFSLKCLADGNPEPRVRWRRKDTNLYWENPLRFHRVSYDVEGTYQCVASSDGFPLEARDTLIDVVGKPILQRKIGTSTISAVVGELVRMSCTVSADPLPSKISWIWRDDNGAEKELSAGVSSNIVTNEEGQGMTSALNIPDVTVKNSGNYICMAANVFGSVRRNIRLDITGSLPKMIIITSVTAGAILLITTAVVMVIYAKRRGWICKSHIDEPFRVPVSRPMPPVPKYVYQTGTIDSGVEDLQELQEMYGTLKPRPPPRGDTEWTSAGLPNAGPLVHSTSLPPYPTEEWSRRYDHAHWNVAPITVQSVVSATMQFRCQPLSYWATQLHYTVASATCRQRTLLGGMGHQLVGDTLRGQYHLQILNVQRQDEGVYRCTVLGLDPTEAKLTVVGSRLSTSQAFPAKTQGLTSALRKMAFLPLALGPSLWRLCIDPSMDERISILQGDEDFSLECVVDGNPKPQVRWRRKDTKLYWENPLRFHRVRYDVEGTYQCVATSNGFTQRAKDVFIDVVGKPTLEGEGDTASVSVLAGEIVRLGCTIQADPLPHDVTWTWRNSHGQEERLTAGSSRIVTMRRNQQIASSLTIPDVAVKDGGNYVCRATNMFGSVKRNIHLQISDSFPDIIVITSIAAGATLLLTVAAVVILVAKRKGWICKSHQDASRPMPPVPKYVYQTGTIDSGVEDLQELQEMYGTLKPRPPPRGENKWELVGLSYTGLVHSTSLPPYSAVEQRNQPGDAILGITSNSSIERVAPLGSPVSNDMG</sequence>
<accession>A0A9J7LR93</accession>
<proteinExistence type="predicted"/>
<feature type="transmembrane region" description="Helical" evidence="6">
    <location>
        <begin position="1933"/>
        <end position="1957"/>
    </location>
</feature>
<dbReference type="SUPFAM" id="SSF48726">
    <property type="entry name" value="Immunoglobulin"/>
    <property type="match status" value="16"/>
</dbReference>
<evidence type="ECO:0000259" key="7">
    <source>
        <dbReference type="PROSITE" id="PS50835"/>
    </source>
</evidence>
<keyword evidence="3" id="KW-1015">Disulfide bond</keyword>
<feature type="domain" description="Ig-like" evidence="7">
    <location>
        <begin position="1103"/>
        <end position="1192"/>
    </location>
</feature>
<evidence type="ECO:0000256" key="6">
    <source>
        <dbReference type="SAM" id="Phobius"/>
    </source>
</evidence>
<dbReference type="InterPro" id="IPR013783">
    <property type="entry name" value="Ig-like_fold"/>
</dbReference>
<feature type="domain" description="Ig-like" evidence="7">
    <location>
        <begin position="773"/>
        <end position="851"/>
    </location>
</feature>
<feature type="domain" description="Ig-like" evidence="7">
    <location>
        <begin position="585"/>
        <end position="671"/>
    </location>
</feature>
<feature type="domain" description="Ig-like" evidence="7">
    <location>
        <begin position="29"/>
        <end position="112"/>
    </location>
</feature>
<dbReference type="GO" id="GO:0005886">
    <property type="term" value="C:plasma membrane"/>
    <property type="evidence" value="ECO:0000318"/>
    <property type="project" value="GO_Central"/>
</dbReference>
<dbReference type="PANTHER" id="PTHR11640">
    <property type="entry name" value="NEPHRIN"/>
    <property type="match status" value="1"/>
</dbReference>
<dbReference type="InterPro" id="IPR003598">
    <property type="entry name" value="Ig_sub2"/>
</dbReference>
<dbReference type="PANTHER" id="PTHR11640:SF164">
    <property type="entry name" value="MAM DOMAIN-CONTAINING GLYCOSYLPHOSPHATIDYLINOSITOL ANCHOR PROTEIN 1"/>
    <property type="match status" value="1"/>
</dbReference>
<dbReference type="GO" id="GO:0050839">
    <property type="term" value="F:cell adhesion molecule binding"/>
    <property type="evidence" value="ECO:0000318"/>
    <property type="project" value="GO_Central"/>
</dbReference>
<feature type="domain" description="Ig-like" evidence="7">
    <location>
        <begin position="1745"/>
        <end position="1819"/>
    </location>
</feature>
<keyword evidence="5" id="KW-0393">Immunoglobulin domain</keyword>
<dbReference type="Pfam" id="PF08205">
    <property type="entry name" value="C2-set_2"/>
    <property type="match status" value="3"/>
</dbReference>
<feature type="domain" description="Ig-like" evidence="7">
    <location>
        <begin position="1826"/>
        <end position="1927"/>
    </location>
</feature>
<feature type="domain" description="Ig-like" evidence="7">
    <location>
        <begin position="1207"/>
        <end position="1278"/>
    </location>
</feature>
<dbReference type="PROSITE" id="PS50835">
    <property type="entry name" value="IG_LIKE"/>
    <property type="match status" value="14"/>
</dbReference>
<keyword evidence="2 6" id="KW-0472">Membrane</keyword>